<evidence type="ECO:0000256" key="1">
    <source>
        <dbReference type="SAM" id="MobiDB-lite"/>
    </source>
</evidence>
<feature type="region of interest" description="Disordered" evidence="1">
    <location>
        <begin position="1"/>
        <end position="26"/>
    </location>
</feature>
<sequence>MKGNFTRFRNLKTGRQEKNKSRNKTKPGTILWMNGLKVGTAIFFLALWIIPWIRQPIVSSSEFSLVEQAVLAVNDPAFYPAMNDQMVRKYLNIGPQEGVQIGFYRQSDAFSAREIVIAKFDTEQQAEMITERIETRKQAQIDIYSGYAPEQQAMMENALLDVQGNYLLFYTGDAAAQSDQAFLDALRGNH</sequence>
<organism evidence="3 4">
    <name type="scientific">Ileibacterium valens</name>
    <dbReference type="NCBI Taxonomy" id="1862668"/>
    <lineage>
        <taxon>Bacteria</taxon>
        <taxon>Bacillati</taxon>
        <taxon>Bacillota</taxon>
        <taxon>Erysipelotrichia</taxon>
        <taxon>Erysipelotrichales</taxon>
        <taxon>Erysipelotrichaceae</taxon>
        <taxon>Ileibacterium</taxon>
    </lineage>
</organism>
<dbReference type="RefSeq" id="WP_075819261.1">
    <property type="nucleotide sequence ID" value="NZ_CAPNHH010000014.1"/>
</dbReference>
<protein>
    <recommendedName>
        <fullName evidence="5">DUF4358 domain-containing protein</fullName>
    </recommendedName>
</protein>
<dbReference type="InterPro" id="IPR025648">
    <property type="entry name" value="DUF4358"/>
</dbReference>
<dbReference type="Pfam" id="PF14270">
    <property type="entry name" value="DUF4358"/>
    <property type="match status" value="1"/>
</dbReference>
<evidence type="ECO:0008006" key="5">
    <source>
        <dbReference type="Google" id="ProtNLM"/>
    </source>
</evidence>
<dbReference type="GeneID" id="82202739"/>
<dbReference type="Proteomes" id="UP000186341">
    <property type="component" value="Unassembled WGS sequence"/>
</dbReference>
<evidence type="ECO:0000313" key="4">
    <source>
        <dbReference type="Proteomes" id="UP000186341"/>
    </source>
</evidence>
<keyword evidence="2" id="KW-0472">Membrane</keyword>
<accession>A0A1U7NG70</accession>
<comment type="caution">
    <text evidence="3">The sequence shown here is derived from an EMBL/GenBank/DDBJ whole genome shotgun (WGS) entry which is preliminary data.</text>
</comment>
<dbReference type="OrthoDB" id="1656010at2"/>
<gene>
    <name evidence="3" type="ORF">BO222_05910</name>
</gene>
<name>A0A1U7NG70_9FIRM</name>
<feature type="transmembrane region" description="Helical" evidence="2">
    <location>
        <begin position="30"/>
        <end position="53"/>
    </location>
</feature>
<reference evidence="3 4" key="1">
    <citation type="submission" date="2016-11" db="EMBL/GenBank/DDBJ databases">
        <title>Description of two novel members of the family Erysipelotrichaceae: Ileibacterium lipovorans gen. nov., sp. nov. and Dubosiella newyorkensis, gen. nov., sp. nov.</title>
        <authorList>
            <person name="Cox L.M."/>
            <person name="Sohn J."/>
            <person name="Tyrrell K.L."/>
            <person name="Citron D.M."/>
            <person name="Lawson P.A."/>
            <person name="Patel N.B."/>
            <person name="Iizumi T."/>
            <person name="Perez-Perez G.I."/>
            <person name="Goldstein E.J."/>
            <person name="Blaser M.J."/>
        </authorList>
    </citation>
    <scope>NUCLEOTIDE SEQUENCE [LARGE SCALE GENOMIC DNA]</scope>
    <source>
        <strain evidence="3 4">NYU-BL-A3</strain>
    </source>
</reference>
<evidence type="ECO:0000256" key="2">
    <source>
        <dbReference type="SAM" id="Phobius"/>
    </source>
</evidence>
<dbReference type="EMBL" id="MPJW01000122">
    <property type="protein sequence ID" value="OLU39891.1"/>
    <property type="molecule type" value="Genomic_DNA"/>
</dbReference>
<dbReference type="AlphaFoldDB" id="A0A1U7NG70"/>
<keyword evidence="2" id="KW-0812">Transmembrane</keyword>
<keyword evidence="2" id="KW-1133">Transmembrane helix</keyword>
<proteinExistence type="predicted"/>
<keyword evidence="4" id="KW-1185">Reference proteome</keyword>
<evidence type="ECO:0000313" key="3">
    <source>
        <dbReference type="EMBL" id="OLU39891.1"/>
    </source>
</evidence>